<protein>
    <recommendedName>
        <fullName evidence="12">DUF2029 domain-containing protein</fullName>
    </recommendedName>
</protein>
<gene>
    <name evidence="10" type="ORF">GCM10010371_64560</name>
</gene>
<dbReference type="GO" id="GO:0016758">
    <property type="term" value="F:hexosyltransferase activity"/>
    <property type="evidence" value="ECO:0007669"/>
    <property type="project" value="InterPro"/>
</dbReference>
<evidence type="ECO:0000313" key="10">
    <source>
        <dbReference type="EMBL" id="GGZ95599.1"/>
    </source>
</evidence>
<evidence type="ECO:0008006" key="12">
    <source>
        <dbReference type="Google" id="ProtNLM"/>
    </source>
</evidence>
<feature type="transmembrane region" description="Helical" evidence="9">
    <location>
        <begin position="458"/>
        <end position="478"/>
    </location>
</feature>
<name>A0A918REG4_9ACTN</name>
<dbReference type="Pfam" id="PF09594">
    <property type="entry name" value="GT87"/>
    <property type="match status" value="1"/>
</dbReference>
<proteinExistence type="inferred from homology"/>
<evidence type="ECO:0000256" key="9">
    <source>
        <dbReference type="SAM" id="Phobius"/>
    </source>
</evidence>
<comment type="subcellular location">
    <subcellularLocation>
        <location evidence="1">Cell membrane</location>
        <topology evidence="1">Multi-pass membrane protein</topology>
    </subcellularLocation>
</comment>
<feature type="transmembrane region" description="Helical" evidence="9">
    <location>
        <begin position="210"/>
        <end position="229"/>
    </location>
</feature>
<dbReference type="AlphaFoldDB" id="A0A918REG4"/>
<organism evidence="10 11">
    <name type="scientific">Streptomyces subrutilus</name>
    <dbReference type="NCBI Taxonomy" id="36818"/>
    <lineage>
        <taxon>Bacteria</taxon>
        <taxon>Bacillati</taxon>
        <taxon>Actinomycetota</taxon>
        <taxon>Actinomycetes</taxon>
        <taxon>Kitasatosporales</taxon>
        <taxon>Streptomycetaceae</taxon>
        <taxon>Streptomyces</taxon>
    </lineage>
</organism>
<feature type="transmembrane region" description="Helical" evidence="9">
    <location>
        <begin position="404"/>
        <end position="431"/>
    </location>
</feature>
<keyword evidence="2" id="KW-1003">Cell membrane</keyword>
<feature type="region of interest" description="Disordered" evidence="8">
    <location>
        <begin position="1"/>
        <end position="31"/>
    </location>
</feature>
<accession>A0A918REG4</accession>
<evidence type="ECO:0000256" key="8">
    <source>
        <dbReference type="SAM" id="MobiDB-lite"/>
    </source>
</evidence>
<feature type="transmembrane region" description="Helical" evidence="9">
    <location>
        <begin position="373"/>
        <end position="392"/>
    </location>
</feature>
<dbReference type="InterPro" id="IPR018584">
    <property type="entry name" value="GT87"/>
</dbReference>
<keyword evidence="4 9" id="KW-0812">Transmembrane</keyword>
<keyword evidence="6 9" id="KW-0472">Membrane</keyword>
<feature type="transmembrane region" description="Helical" evidence="9">
    <location>
        <begin position="285"/>
        <end position="306"/>
    </location>
</feature>
<reference evidence="10" key="2">
    <citation type="submission" date="2020-09" db="EMBL/GenBank/DDBJ databases">
        <authorList>
            <person name="Sun Q."/>
            <person name="Ohkuma M."/>
        </authorList>
    </citation>
    <scope>NUCLEOTIDE SEQUENCE</scope>
    <source>
        <strain evidence="10">JCM 4834</strain>
    </source>
</reference>
<comment type="similarity">
    <text evidence="7">Belongs to the glycosyltransferase 87 family.</text>
</comment>
<feature type="transmembrane region" description="Helical" evidence="9">
    <location>
        <begin position="34"/>
        <end position="52"/>
    </location>
</feature>
<comment type="caution">
    <text evidence="10">The sequence shown here is derived from an EMBL/GenBank/DDBJ whole genome shotgun (WGS) entry which is preliminary data.</text>
</comment>
<feature type="transmembrane region" description="Helical" evidence="9">
    <location>
        <begin position="318"/>
        <end position="336"/>
    </location>
</feature>
<dbReference type="EMBL" id="BMVX01000039">
    <property type="protein sequence ID" value="GGZ95599.1"/>
    <property type="molecule type" value="Genomic_DNA"/>
</dbReference>
<feature type="compositionally biased region" description="Pro residues" evidence="8">
    <location>
        <begin position="1"/>
        <end position="19"/>
    </location>
</feature>
<reference evidence="10" key="1">
    <citation type="journal article" date="2014" name="Int. J. Syst. Evol. Microbiol.">
        <title>Complete genome sequence of Corynebacterium casei LMG S-19264T (=DSM 44701T), isolated from a smear-ripened cheese.</title>
        <authorList>
            <consortium name="US DOE Joint Genome Institute (JGI-PGF)"/>
            <person name="Walter F."/>
            <person name="Albersmeier A."/>
            <person name="Kalinowski J."/>
            <person name="Ruckert C."/>
        </authorList>
    </citation>
    <scope>NUCLEOTIDE SEQUENCE</scope>
    <source>
        <strain evidence="10">JCM 4834</strain>
    </source>
</reference>
<keyword evidence="5 9" id="KW-1133">Transmembrane helix</keyword>
<evidence type="ECO:0000313" key="11">
    <source>
        <dbReference type="Proteomes" id="UP000634660"/>
    </source>
</evidence>
<feature type="transmembrane region" description="Helical" evidence="9">
    <location>
        <begin position="90"/>
        <end position="108"/>
    </location>
</feature>
<feature type="transmembrane region" description="Helical" evidence="9">
    <location>
        <begin position="260"/>
        <end position="279"/>
    </location>
</feature>
<evidence type="ECO:0000256" key="2">
    <source>
        <dbReference type="ARBA" id="ARBA00022475"/>
    </source>
</evidence>
<dbReference type="GO" id="GO:0005886">
    <property type="term" value="C:plasma membrane"/>
    <property type="evidence" value="ECO:0007669"/>
    <property type="project" value="UniProtKB-SubCell"/>
</dbReference>
<evidence type="ECO:0000256" key="3">
    <source>
        <dbReference type="ARBA" id="ARBA00022679"/>
    </source>
</evidence>
<evidence type="ECO:0000256" key="1">
    <source>
        <dbReference type="ARBA" id="ARBA00004651"/>
    </source>
</evidence>
<evidence type="ECO:0000256" key="5">
    <source>
        <dbReference type="ARBA" id="ARBA00022989"/>
    </source>
</evidence>
<evidence type="ECO:0000256" key="7">
    <source>
        <dbReference type="ARBA" id="ARBA00024033"/>
    </source>
</evidence>
<evidence type="ECO:0000256" key="6">
    <source>
        <dbReference type="ARBA" id="ARBA00023136"/>
    </source>
</evidence>
<keyword evidence="3" id="KW-0808">Transferase</keyword>
<sequence>MNPRPVPRPAGPAPDPSPGTAPARGARRARPGPTVAAGAAVAALVGALVLTFRYGGQAAGPVGLFGRYAACWALFGLALLALRRVPASRVLPLLVAGAVAVTVTGLTAPPRTSTDSYRYAWDGRVQSAGISPYDHAPQAPALARLRDPWLFPTGAACRGPDLAPVPHTGAVPHCTRINRPSVHTIYPPVAEAYFLAVDRLSPAGARHTPLQAGAGVLALGVAGALLLVLRRRGGDLRGAAYWAWCPAVPVEAVNNAHVDVLGVLLTVVGLGLVAARTLGRRAAGGLFLGAAVATKLMPAVVLPGALSGVRRPREAAAVLLPAAAFTALAYLPYVLLSHGSVFGYLGGYVAEEGYDDASAGSRYALLRLLLPDAWALPVLLAGVAGLSVYVMWRGDPARPWSGALLVTGWAFVLLTPGYSWYALLLIALVALDGRWEWLGVALAGAAVYVLGPRFGFPAPLAALAYGAALALVLAMTAVRARRERRRPRRGPGGAAALP</sequence>
<dbReference type="Proteomes" id="UP000634660">
    <property type="component" value="Unassembled WGS sequence"/>
</dbReference>
<feature type="transmembrane region" description="Helical" evidence="9">
    <location>
        <begin position="64"/>
        <end position="83"/>
    </location>
</feature>
<evidence type="ECO:0000256" key="4">
    <source>
        <dbReference type="ARBA" id="ARBA00022692"/>
    </source>
</evidence>
<dbReference type="RefSeq" id="WP_373304140.1">
    <property type="nucleotide sequence ID" value="NZ_BMVX01000039.1"/>
</dbReference>